<keyword evidence="3" id="KW-1185">Reference proteome</keyword>
<dbReference type="AlphaFoldDB" id="A0A841ENQ9"/>
<feature type="transmembrane region" description="Helical" evidence="1">
    <location>
        <begin position="6"/>
        <end position="28"/>
    </location>
</feature>
<keyword evidence="2" id="KW-0689">Ribosomal protein</keyword>
<evidence type="ECO:0000313" key="2">
    <source>
        <dbReference type="EMBL" id="MBB6003854.1"/>
    </source>
</evidence>
<evidence type="ECO:0000313" key="3">
    <source>
        <dbReference type="Proteomes" id="UP000524404"/>
    </source>
</evidence>
<reference evidence="2 3" key="1">
    <citation type="submission" date="2020-08" db="EMBL/GenBank/DDBJ databases">
        <title>Functional genomics of gut bacteria from endangered species of beetles.</title>
        <authorList>
            <person name="Carlos-Shanley C."/>
        </authorList>
    </citation>
    <scope>NUCLEOTIDE SEQUENCE [LARGE SCALE GENOMIC DNA]</scope>
    <source>
        <strain evidence="2 3">S00070</strain>
    </source>
</reference>
<keyword evidence="2" id="KW-0687">Ribonucleoprotein</keyword>
<proteinExistence type="predicted"/>
<gene>
    <name evidence="2" type="ORF">HNP25_002513</name>
</gene>
<evidence type="ECO:0000256" key="1">
    <source>
        <dbReference type="SAM" id="Phobius"/>
    </source>
</evidence>
<protein>
    <submittedName>
        <fullName evidence="2">Ribosomal protein S20</fullName>
    </submittedName>
</protein>
<sequence>MGNNISEFIPIFLGVIGSGFVGLIVYVFTSQSNITSKRIDTRSKENEENSQAISSVKIALKGMEERIVTLEAGQAKNERLINEKFDRLEQKIDKLFEMLFHSKLNSKSIKEDG</sequence>
<dbReference type="RefSeq" id="WP_184134517.1">
    <property type="nucleotide sequence ID" value="NZ_JACHKT010000017.1"/>
</dbReference>
<keyword evidence="1" id="KW-1133">Transmembrane helix</keyword>
<dbReference type="GO" id="GO:0005840">
    <property type="term" value="C:ribosome"/>
    <property type="evidence" value="ECO:0007669"/>
    <property type="project" value="UniProtKB-KW"/>
</dbReference>
<dbReference type="EMBL" id="JACHKT010000017">
    <property type="protein sequence ID" value="MBB6003854.1"/>
    <property type="molecule type" value="Genomic_DNA"/>
</dbReference>
<accession>A0A841ENQ9</accession>
<dbReference type="Proteomes" id="UP000524404">
    <property type="component" value="Unassembled WGS sequence"/>
</dbReference>
<keyword evidence="1" id="KW-0812">Transmembrane</keyword>
<name>A0A841ENQ9_9BACT</name>
<comment type="caution">
    <text evidence="2">The sequence shown here is derived from an EMBL/GenBank/DDBJ whole genome shotgun (WGS) entry which is preliminary data.</text>
</comment>
<keyword evidence="1" id="KW-0472">Membrane</keyword>
<organism evidence="2 3">
    <name type="scientific">Arcicella rosea</name>
    <dbReference type="NCBI Taxonomy" id="502909"/>
    <lineage>
        <taxon>Bacteria</taxon>
        <taxon>Pseudomonadati</taxon>
        <taxon>Bacteroidota</taxon>
        <taxon>Cytophagia</taxon>
        <taxon>Cytophagales</taxon>
        <taxon>Flectobacillaceae</taxon>
        <taxon>Arcicella</taxon>
    </lineage>
</organism>